<name>A0ABQ4MNH6_9BACL</name>
<organism evidence="7 8">
    <name type="scientific">Paenibacillus woosongensis</name>
    <dbReference type="NCBI Taxonomy" id="307580"/>
    <lineage>
        <taxon>Bacteria</taxon>
        <taxon>Bacillati</taxon>
        <taxon>Bacillota</taxon>
        <taxon>Bacilli</taxon>
        <taxon>Bacillales</taxon>
        <taxon>Paenibacillaceae</taxon>
        <taxon>Paenibacillus</taxon>
    </lineage>
</organism>
<evidence type="ECO:0000259" key="6">
    <source>
        <dbReference type="PROSITE" id="PS51918"/>
    </source>
</evidence>
<dbReference type="InterPro" id="IPR013785">
    <property type="entry name" value="Aldolase_TIM"/>
</dbReference>
<dbReference type="SUPFAM" id="SSF102114">
    <property type="entry name" value="Radical SAM enzymes"/>
    <property type="match status" value="1"/>
</dbReference>
<evidence type="ECO:0000256" key="3">
    <source>
        <dbReference type="ARBA" id="ARBA00022723"/>
    </source>
</evidence>
<dbReference type="SFLD" id="SFLDG01384">
    <property type="entry name" value="thioether_bond_formation_requi"/>
    <property type="match status" value="1"/>
</dbReference>
<evidence type="ECO:0000256" key="4">
    <source>
        <dbReference type="ARBA" id="ARBA00023004"/>
    </source>
</evidence>
<keyword evidence="2" id="KW-0949">S-adenosyl-L-methionine</keyword>
<dbReference type="Pfam" id="PF04055">
    <property type="entry name" value="Radical_SAM"/>
    <property type="match status" value="1"/>
</dbReference>
<dbReference type="NCBIfam" id="TIGR04085">
    <property type="entry name" value="rSAM_more_4Fe4S"/>
    <property type="match status" value="1"/>
</dbReference>
<sequence>MIASVFLTSACNLACKYCYQGTHENGRTISRETMDQLLDFLLQHIERNKEKNIMIVLHGGEPLLAFDELRYLIDKARTIIPSAYFSMTTNGTYLTPEMETYLQKELAYLSLSIDGSEASHDRFRLFATGKGTWKKVSAAARRLLLSFPELRARMTIRSENVDNLLHDIIELIEMGFTSISPVPDYFDAGWNEDTLKKLEQQCQEIIKWKGATNCQVDIGFIEDAVRARKYSVCSGLKSTLSIDSEGNIYPCTYLVGNPLMAAGHVKYGINPDKRWDILCKGEQPNPDCIGCSRYEYCPGTRCKLINQLMTGEFDRPSPVLCHIENVKYRSGVFSKRLQLERR</sequence>
<dbReference type="SFLD" id="SFLDG01067">
    <property type="entry name" value="SPASM/twitch_domain_containing"/>
    <property type="match status" value="1"/>
</dbReference>
<comment type="caution">
    <text evidence="7">The sequence shown here is derived from an EMBL/GenBank/DDBJ whole genome shotgun (WGS) entry which is preliminary data.</text>
</comment>
<feature type="domain" description="Radical SAM core" evidence="6">
    <location>
        <begin position="1"/>
        <end position="211"/>
    </location>
</feature>
<dbReference type="Proteomes" id="UP000681290">
    <property type="component" value="Unassembled WGS sequence"/>
</dbReference>
<keyword evidence="5" id="KW-0411">Iron-sulfur</keyword>
<evidence type="ECO:0000313" key="7">
    <source>
        <dbReference type="EMBL" id="GIP57521.1"/>
    </source>
</evidence>
<evidence type="ECO:0000256" key="5">
    <source>
        <dbReference type="ARBA" id="ARBA00023014"/>
    </source>
</evidence>
<comment type="cofactor">
    <cofactor evidence="1">
        <name>[4Fe-4S] cluster</name>
        <dbReference type="ChEBI" id="CHEBI:49883"/>
    </cofactor>
</comment>
<reference evidence="7 8" key="1">
    <citation type="submission" date="2021-03" db="EMBL/GenBank/DDBJ databases">
        <title>Antimicrobial resistance genes in bacteria isolated from Japanese honey, and their potential for conferring macrolide and lincosamide resistance in the American foulbrood pathogen Paenibacillus larvae.</title>
        <authorList>
            <person name="Okamoto M."/>
            <person name="Kumagai M."/>
            <person name="Kanamori H."/>
            <person name="Takamatsu D."/>
        </authorList>
    </citation>
    <scope>NUCLEOTIDE SEQUENCE [LARGE SCALE GENOMIC DNA]</scope>
    <source>
        <strain evidence="7 8">J15TS10</strain>
    </source>
</reference>
<dbReference type="CDD" id="cd01335">
    <property type="entry name" value="Radical_SAM"/>
    <property type="match status" value="1"/>
</dbReference>
<evidence type="ECO:0000256" key="1">
    <source>
        <dbReference type="ARBA" id="ARBA00001966"/>
    </source>
</evidence>
<dbReference type="SFLD" id="SFLDS00029">
    <property type="entry name" value="Radical_SAM"/>
    <property type="match status" value="1"/>
</dbReference>
<dbReference type="PANTHER" id="PTHR43273">
    <property type="entry name" value="ANAEROBIC SULFATASE-MATURATING ENZYME HOMOLOG ASLB-RELATED"/>
    <property type="match status" value="1"/>
</dbReference>
<protein>
    <recommendedName>
        <fullName evidence="6">Radical SAM core domain-containing protein</fullName>
    </recommendedName>
</protein>
<dbReference type="InterPro" id="IPR023885">
    <property type="entry name" value="4Fe4S-binding_SPASM_dom"/>
</dbReference>
<dbReference type="PANTHER" id="PTHR43273:SF8">
    <property type="entry name" value="RADICAL SAM DOMAIN PROTEIN"/>
    <property type="match status" value="1"/>
</dbReference>
<accession>A0ABQ4MNH6</accession>
<keyword evidence="8" id="KW-1185">Reference proteome</keyword>
<dbReference type="Gene3D" id="3.20.20.70">
    <property type="entry name" value="Aldolase class I"/>
    <property type="match status" value="1"/>
</dbReference>
<gene>
    <name evidence="7" type="ORF">J15TS10_13350</name>
</gene>
<dbReference type="RefSeq" id="WP_213589812.1">
    <property type="nucleotide sequence ID" value="NZ_BOSM01000002.1"/>
</dbReference>
<keyword evidence="3" id="KW-0479">Metal-binding</keyword>
<dbReference type="SFLD" id="SFLDG01386">
    <property type="entry name" value="main_SPASM_domain-containing"/>
    <property type="match status" value="1"/>
</dbReference>
<dbReference type="InterPro" id="IPR023867">
    <property type="entry name" value="Sulphatase_maturase_rSAM"/>
</dbReference>
<dbReference type="InterPro" id="IPR007197">
    <property type="entry name" value="rSAM"/>
</dbReference>
<dbReference type="EMBL" id="BOSM01000002">
    <property type="protein sequence ID" value="GIP57521.1"/>
    <property type="molecule type" value="Genomic_DNA"/>
</dbReference>
<evidence type="ECO:0000313" key="8">
    <source>
        <dbReference type="Proteomes" id="UP000681290"/>
    </source>
</evidence>
<dbReference type="PROSITE" id="PS51918">
    <property type="entry name" value="RADICAL_SAM"/>
    <property type="match status" value="1"/>
</dbReference>
<evidence type="ECO:0000256" key="2">
    <source>
        <dbReference type="ARBA" id="ARBA00022691"/>
    </source>
</evidence>
<dbReference type="InterPro" id="IPR058240">
    <property type="entry name" value="rSAM_sf"/>
</dbReference>
<keyword evidence="4" id="KW-0408">Iron</keyword>
<proteinExistence type="predicted"/>